<gene>
    <name evidence="2" type="ORF">IscW_ISCW021812</name>
</gene>
<feature type="compositionally biased region" description="Low complexity" evidence="1">
    <location>
        <begin position="144"/>
        <end position="159"/>
    </location>
</feature>
<proteinExistence type="predicted"/>
<dbReference type="VEuPathDB" id="VectorBase:ISCW021812"/>
<dbReference type="EMBL" id="DS885859">
    <property type="protein sequence ID" value="EEC15244.1"/>
    <property type="molecule type" value="Genomic_DNA"/>
</dbReference>
<feature type="region of interest" description="Disordered" evidence="1">
    <location>
        <begin position="106"/>
        <end position="211"/>
    </location>
</feature>
<accession>B7Q8S2</accession>
<dbReference type="AlphaFoldDB" id="B7Q8S2"/>
<dbReference type="HOGENOM" id="CLU_1312889_0_0_1"/>
<feature type="compositionally biased region" description="Basic residues" evidence="1">
    <location>
        <begin position="106"/>
        <end position="118"/>
    </location>
</feature>
<name>B7Q8S2_IXOSC</name>
<organism>
    <name type="scientific">Ixodes scapularis</name>
    <name type="common">Black-legged tick</name>
    <name type="synonym">Deer tick</name>
    <dbReference type="NCBI Taxonomy" id="6945"/>
    <lineage>
        <taxon>Eukaryota</taxon>
        <taxon>Metazoa</taxon>
        <taxon>Ecdysozoa</taxon>
        <taxon>Arthropoda</taxon>
        <taxon>Chelicerata</taxon>
        <taxon>Arachnida</taxon>
        <taxon>Acari</taxon>
        <taxon>Parasitiformes</taxon>
        <taxon>Ixodida</taxon>
        <taxon>Ixodoidea</taxon>
        <taxon>Ixodidae</taxon>
        <taxon>Ixodinae</taxon>
        <taxon>Ixodes</taxon>
    </lineage>
</organism>
<reference evidence="2" key="1">
    <citation type="submission" date="2008-03" db="EMBL/GenBank/DDBJ databases">
        <title>Annotation of Ixodes scapularis.</title>
        <authorList>
            <consortium name="Ixodes scapularis Genome Project Consortium"/>
            <person name="Caler E."/>
            <person name="Hannick L.I."/>
            <person name="Bidwell S."/>
            <person name="Joardar V."/>
            <person name="Thiagarajan M."/>
            <person name="Amedeo P."/>
            <person name="Galinsky K.J."/>
            <person name="Schobel S."/>
            <person name="Inman J."/>
            <person name="Hostetler J."/>
            <person name="Miller J."/>
            <person name="Hammond M."/>
            <person name="Megy K."/>
            <person name="Lawson D."/>
            <person name="Kodira C."/>
            <person name="Sutton G."/>
            <person name="Meyer J."/>
            <person name="Hill C.A."/>
            <person name="Birren B."/>
            <person name="Nene V."/>
            <person name="Collins F."/>
            <person name="Alarcon-Chaidez F."/>
            <person name="Wikel S."/>
            <person name="Strausberg R."/>
        </authorList>
    </citation>
    <scope>NUCLEOTIDE SEQUENCE [LARGE SCALE GENOMIC DNA]</scope>
    <source>
        <strain evidence="2">Wikel colony</strain>
    </source>
</reference>
<evidence type="ECO:0000313" key="2">
    <source>
        <dbReference type="EMBL" id="EEC15244.1"/>
    </source>
</evidence>
<feature type="non-terminal residue" evidence="2">
    <location>
        <position position="1"/>
    </location>
</feature>
<protein>
    <submittedName>
        <fullName evidence="2">Uncharacterized protein</fullName>
    </submittedName>
</protein>
<feature type="non-terminal residue" evidence="2">
    <location>
        <position position="211"/>
    </location>
</feature>
<feature type="region of interest" description="Disordered" evidence="1">
    <location>
        <begin position="1"/>
        <end position="91"/>
    </location>
</feature>
<evidence type="ECO:0000256" key="1">
    <source>
        <dbReference type="SAM" id="MobiDB-lite"/>
    </source>
</evidence>
<dbReference type="PaxDb" id="6945-B7Q8S2"/>
<sequence length="211" mass="23710">RTAAANRRRSREKERRARANVSAPRGTDPTFSLSLERRLRGPAGSSNRAIEKLPPSPPSCESRYYLHPYTKRRRSTKPVLRLHPSPRLSPRARATFNNFRRFPRFLHKTNKRPVRLRRQQTPPRKESHRRGDEPSSAKPKIISPARRNCRTPAPTTRAARAAEKVASPPRTRGTFVAAAAVAGASSTRDYEMRPSASAHPDGSNPFDIAVP</sequence>
<feature type="compositionally biased region" description="Basic and acidic residues" evidence="1">
    <location>
        <begin position="123"/>
        <end position="135"/>
    </location>
</feature>
<feature type="compositionally biased region" description="Basic residues" evidence="1">
    <location>
        <begin position="1"/>
        <end position="10"/>
    </location>
</feature>